<dbReference type="Proteomes" id="UP000283090">
    <property type="component" value="Unassembled WGS sequence"/>
</dbReference>
<dbReference type="Pfam" id="PF04749">
    <property type="entry name" value="PLAC8"/>
    <property type="match status" value="1"/>
</dbReference>
<dbReference type="AlphaFoldDB" id="A0A437A153"/>
<dbReference type="GeneID" id="93588818"/>
<keyword evidence="2" id="KW-1185">Reference proteome</keyword>
<dbReference type="OrthoDB" id="1045822at2759"/>
<gene>
    <name evidence="1" type="ORF">DFL_006507</name>
</gene>
<dbReference type="STRING" id="97331.A0A437A153"/>
<evidence type="ECO:0008006" key="3">
    <source>
        <dbReference type="Google" id="ProtNLM"/>
    </source>
</evidence>
<name>A0A437A153_ARTFL</name>
<dbReference type="InterPro" id="IPR006461">
    <property type="entry name" value="PLAC_motif_containing"/>
</dbReference>
<dbReference type="EMBL" id="SAEB01000007">
    <property type="protein sequence ID" value="RVD84783.1"/>
    <property type="molecule type" value="Genomic_DNA"/>
</dbReference>
<evidence type="ECO:0000313" key="2">
    <source>
        <dbReference type="Proteomes" id="UP000283090"/>
    </source>
</evidence>
<accession>A0A437A153</accession>
<evidence type="ECO:0000313" key="1">
    <source>
        <dbReference type="EMBL" id="RVD84783.1"/>
    </source>
</evidence>
<dbReference type="PANTHER" id="PTHR15907">
    <property type="entry name" value="DUF614 FAMILY PROTEIN-RELATED"/>
    <property type="match status" value="1"/>
</dbReference>
<sequence>MAAPQQNTVSTAVDADDINAWIGRFKDTLNKPETITKPTTGPNSWTNSFLSCFAPVDTCLITCCCPCITFSKTHHRLRKDPNLAGFSPINTTCLGFWLSGCICLPWLFQLIQKGEVRERYNIQGDFPIDAVKACCCLCCDLIQTDKEVAHQISQGNIPAVTQEVKPAEGMTYQAPAAPAPAPQ</sequence>
<protein>
    <recommendedName>
        <fullName evidence="3">PLAC8 family protein</fullName>
    </recommendedName>
</protein>
<dbReference type="RefSeq" id="XP_067490327.1">
    <property type="nucleotide sequence ID" value="XM_067635948.1"/>
</dbReference>
<dbReference type="NCBIfam" id="TIGR01571">
    <property type="entry name" value="A_thal_Cys_rich"/>
    <property type="match status" value="1"/>
</dbReference>
<comment type="caution">
    <text evidence="1">The sequence shown here is derived from an EMBL/GenBank/DDBJ whole genome shotgun (WGS) entry which is preliminary data.</text>
</comment>
<organism evidence="1 2">
    <name type="scientific">Arthrobotrys flagrans</name>
    <name type="common">Nematode-trapping fungus</name>
    <name type="synonym">Trichothecium flagrans</name>
    <dbReference type="NCBI Taxonomy" id="97331"/>
    <lineage>
        <taxon>Eukaryota</taxon>
        <taxon>Fungi</taxon>
        <taxon>Dikarya</taxon>
        <taxon>Ascomycota</taxon>
        <taxon>Pezizomycotina</taxon>
        <taxon>Orbiliomycetes</taxon>
        <taxon>Orbiliales</taxon>
        <taxon>Orbiliaceae</taxon>
        <taxon>Arthrobotrys</taxon>
    </lineage>
</organism>
<dbReference type="VEuPathDB" id="FungiDB:DFL_006507"/>
<proteinExistence type="predicted"/>
<reference evidence="1 2" key="1">
    <citation type="submission" date="2019-01" db="EMBL/GenBank/DDBJ databases">
        <title>Intercellular communication is required for trap formation in the nematode-trapping fungus Duddingtonia flagrans.</title>
        <authorList>
            <person name="Youssar L."/>
            <person name="Wernet V."/>
            <person name="Hensel N."/>
            <person name="Hildebrandt H.-G."/>
            <person name="Fischer R."/>
        </authorList>
    </citation>
    <scope>NUCLEOTIDE SEQUENCE [LARGE SCALE GENOMIC DNA]</scope>
    <source>
        <strain evidence="1 2">CBS H-5679</strain>
    </source>
</reference>